<evidence type="ECO:0000313" key="4">
    <source>
        <dbReference type="EMBL" id="QLH79440.1"/>
    </source>
</evidence>
<dbReference type="Proteomes" id="UP000509667">
    <property type="component" value="Chromosome"/>
</dbReference>
<sequence>MTDDESDGDGPSTGSVRATYDRIAEHFSKTREYPWPEVEAFLDGRSGAVALDVGCGNGRHTELLAERCERALGADLSREMVATASERSAERGFDYGLAQADASSLPVRSGCVDLGVYVATLPHLPSRDLRVASLDELARVLSSGGRALVGVWSTEHDRFDESEGFDTTVEWTLPGGESVDRFYHIYDPDEFRADIAESGLDLVEFEISSGNCYGVVRPES</sequence>
<keyword evidence="2 4" id="KW-0808">Transferase</keyword>
<keyword evidence="1 4" id="KW-0489">Methyltransferase</keyword>
<dbReference type="PANTHER" id="PTHR13069">
    <property type="entry name" value="ALKYLATED DNA REPAIR PROTEIN ALKB HOMOLOG 8"/>
    <property type="match status" value="1"/>
</dbReference>
<dbReference type="KEGG" id="hrr:HZS55_20015"/>
<dbReference type="AlphaFoldDB" id="A0A7D5PBZ9"/>
<dbReference type="GO" id="GO:0008757">
    <property type="term" value="F:S-adenosylmethionine-dependent methyltransferase activity"/>
    <property type="evidence" value="ECO:0007669"/>
    <property type="project" value="InterPro"/>
</dbReference>
<gene>
    <name evidence="4" type="ORF">HZS55_20015</name>
</gene>
<evidence type="ECO:0000313" key="5">
    <source>
        <dbReference type="Proteomes" id="UP000509667"/>
    </source>
</evidence>
<protein>
    <submittedName>
        <fullName evidence="4">Class I SAM-dependent methyltransferase</fullName>
    </submittedName>
</protein>
<proteinExistence type="predicted"/>
<dbReference type="InterPro" id="IPR013216">
    <property type="entry name" value="Methyltransf_11"/>
</dbReference>
<keyword evidence="5" id="KW-1185">Reference proteome</keyword>
<dbReference type="PANTHER" id="PTHR13069:SF21">
    <property type="entry name" value="ALKYLATED DNA REPAIR PROTEIN ALKB HOMOLOG 8"/>
    <property type="match status" value="1"/>
</dbReference>
<dbReference type="InterPro" id="IPR029063">
    <property type="entry name" value="SAM-dependent_MTases_sf"/>
</dbReference>
<accession>A0A7D5PBZ9</accession>
<evidence type="ECO:0000259" key="3">
    <source>
        <dbReference type="Pfam" id="PF08241"/>
    </source>
</evidence>
<organism evidence="4 5">
    <name type="scientific">Halosimplex rubrum</name>
    <dbReference type="NCBI Taxonomy" id="869889"/>
    <lineage>
        <taxon>Archaea</taxon>
        <taxon>Methanobacteriati</taxon>
        <taxon>Methanobacteriota</taxon>
        <taxon>Stenosarchaea group</taxon>
        <taxon>Halobacteria</taxon>
        <taxon>Halobacteriales</taxon>
        <taxon>Haloarculaceae</taxon>
        <taxon>Halosimplex</taxon>
    </lineage>
</organism>
<evidence type="ECO:0000256" key="2">
    <source>
        <dbReference type="ARBA" id="ARBA00022679"/>
    </source>
</evidence>
<dbReference type="OrthoDB" id="18536at2157"/>
<reference evidence="4 5" key="1">
    <citation type="submission" date="2020-07" db="EMBL/GenBank/DDBJ databases">
        <title>Halosimplex pelagicum sp. nov. and Halosimplex rubrum sp. nov., isolated from salted brown alga Laminaria, and emended description of the genus Halosimplex.</title>
        <authorList>
            <person name="Cui H."/>
        </authorList>
    </citation>
    <scope>NUCLEOTIDE SEQUENCE [LARGE SCALE GENOMIC DNA]</scope>
    <source>
        <strain evidence="4 5">R27</strain>
    </source>
</reference>
<feature type="domain" description="Methyltransferase type 11" evidence="3">
    <location>
        <begin position="51"/>
        <end position="148"/>
    </location>
</feature>
<dbReference type="SUPFAM" id="SSF53335">
    <property type="entry name" value="S-adenosyl-L-methionine-dependent methyltransferases"/>
    <property type="match status" value="1"/>
</dbReference>
<dbReference type="GO" id="GO:0008175">
    <property type="term" value="F:tRNA methyltransferase activity"/>
    <property type="evidence" value="ECO:0007669"/>
    <property type="project" value="UniProtKB-ARBA"/>
</dbReference>
<dbReference type="EMBL" id="CP058910">
    <property type="protein sequence ID" value="QLH79440.1"/>
    <property type="molecule type" value="Genomic_DNA"/>
</dbReference>
<dbReference type="CDD" id="cd02440">
    <property type="entry name" value="AdoMet_MTases"/>
    <property type="match status" value="1"/>
</dbReference>
<dbReference type="Gene3D" id="3.40.50.150">
    <property type="entry name" value="Vaccinia Virus protein VP39"/>
    <property type="match status" value="1"/>
</dbReference>
<dbReference type="RefSeq" id="WP_179909307.1">
    <property type="nucleotide sequence ID" value="NZ_CP058910.1"/>
</dbReference>
<dbReference type="InterPro" id="IPR051422">
    <property type="entry name" value="AlkB_tRNA_MeTrf/Diox"/>
</dbReference>
<dbReference type="GO" id="GO:0032259">
    <property type="term" value="P:methylation"/>
    <property type="evidence" value="ECO:0007669"/>
    <property type="project" value="UniProtKB-KW"/>
</dbReference>
<dbReference type="GO" id="GO:0006400">
    <property type="term" value="P:tRNA modification"/>
    <property type="evidence" value="ECO:0007669"/>
    <property type="project" value="UniProtKB-ARBA"/>
</dbReference>
<dbReference type="Pfam" id="PF08241">
    <property type="entry name" value="Methyltransf_11"/>
    <property type="match status" value="1"/>
</dbReference>
<evidence type="ECO:0000256" key="1">
    <source>
        <dbReference type="ARBA" id="ARBA00022603"/>
    </source>
</evidence>
<name>A0A7D5PBZ9_9EURY</name>
<dbReference type="GeneID" id="56080200"/>